<evidence type="ECO:0000259" key="9">
    <source>
        <dbReference type="PROSITE" id="PS50850"/>
    </source>
</evidence>
<gene>
    <name evidence="10" type="ORF">ITX44_24845</name>
</gene>
<feature type="transmembrane region" description="Helical" evidence="8">
    <location>
        <begin position="207"/>
        <end position="225"/>
    </location>
</feature>
<evidence type="ECO:0000313" key="11">
    <source>
        <dbReference type="Proteomes" id="UP000749040"/>
    </source>
</evidence>
<evidence type="ECO:0000256" key="1">
    <source>
        <dbReference type="ARBA" id="ARBA00004651"/>
    </source>
</evidence>
<feature type="transmembrane region" description="Helical" evidence="8">
    <location>
        <begin position="275"/>
        <end position="294"/>
    </location>
</feature>
<feature type="transmembrane region" description="Helical" evidence="8">
    <location>
        <begin position="367"/>
        <end position="388"/>
    </location>
</feature>
<evidence type="ECO:0000256" key="6">
    <source>
        <dbReference type="ARBA" id="ARBA00023136"/>
    </source>
</evidence>
<feature type="transmembrane region" description="Helical" evidence="8">
    <location>
        <begin position="55"/>
        <end position="75"/>
    </location>
</feature>
<dbReference type="InterPro" id="IPR011701">
    <property type="entry name" value="MFS"/>
</dbReference>
<dbReference type="Proteomes" id="UP000749040">
    <property type="component" value="Unassembled WGS sequence"/>
</dbReference>
<evidence type="ECO:0000256" key="3">
    <source>
        <dbReference type="ARBA" id="ARBA00022475"/>
    </source>
</evidence>
<dbReference type="CDD" id="cd17321">
    <property type="entry name" value="MFS_MMR_MDR_like"/>
    <property type="match status" value="1"/>
</dbReference>
<feature type="transmembrane region" description="Helical" evidence="8">
    <location>
        <begin position="400"/>
        <end position="426"/>
    </location>
</feature>
<feature type="transmembrane region" description="Helical" evidence="8">
    <location>
        <begin position="306"/>
        <end position="324"/>
    </location>
</feature>
<feature type="transmembrane region" description="Helical" evidence="8">
    <location>
        <begin position="174"/>
        <end position="195"/>
    </location>
</feature>
<name>A0ABS2TWK0_9ACTN</name>
<keyword evidence="5 8" id="KW-1133">Transmembrane helix</keyword>
<dbReference type="PRINTS" id="PR01036">
    <property type="entry name" value="TCRTETB"/>
</dbReference>
<reference evidence="10 11" key="1">
    <citation type="submission" date="2021-01" db="EMBL/GenBank/DDBJ databases">
        <title>Streptomyces acididurans sp. nov., isolated from a peat swamp forest soil.</title>
        <authorList>
            <person name="Chantavorakit T."/>
            <person name="Duangmal K."/>
        </authorList>
    </citation>
    <scope>NUCLEOTIDE SEQUENCE [LARGE SCALE GENOMIC DNA]</scope>
    <source>
        <strain evidence="10 11">KK5PA1</strain>
    </source>
</reference>
<keyword evidence="6 8" id="KW-0472">Membrane</keyword>
<feature type="transmembrane region" description="Helical" evidence="8">
    <location>
        <begin position="146"/>
        <end position="168"/>
    </location>
</feature>
<feature type="transmembrane region" description="Helical" evidence="8">
    <location>
        <begin position="112"/>
        <end position="134"/>
    </location>
</feature>
<dbReference type="EMBL" id="JADKYB010000014">
    <property type="protein sequence ID" value="MBM9507715.1"/>
    <property type="molecule type" value="Genomic_DNA"/>
</dbReference>
<evidence type="ECO:0000313" key="10">
    <source>
        <dbReference type="EMBL" id="MBM9507715.1"/>
    </source>
</evidence>
<evidence type="ECO:0000256" key="2">
    <source>
        <dbReference type="ARBA" id="ARBA00022448"/>
    </source>
</evidence>
<dbReference type="SUPFAM" id="SSF103473">
    <property type="entry name" value="MFS general substrate transporter"/>
    <property type="match status" value="1"/>
</dbReference>
<dbReference type="PANTHER" id="PTHR42718:SF46">
    <property type="entry name" value="BLR6921 PROTEIN"/>
    <property type="match status" value="1"/>
</dbReference>
<dbReference type="InterPro" id="IPR020846">
    <property type="entry name" value="MFS_dom"/>
</dbReference>
<organism evidence="10 11">
    <name type="scientific">Actinacidiphila acididurans</name>
    <dbReference type="NCBI Taxonomy" id="2784346"/>
    <lineage>
        <taxon>Bacteria</taxon>
        <taxon>Bacillati</taxon>
        <taxon>Actinomycetota</taxon>
        <taxon>Actinomycetes</taxon>
        <taxon>Kitasatosporales</taxon>
        <taxon>Streptomycetaceae</taxon>
        <taxon>Actinacidiphila</taxon>
    </lineage>
</organism>
<dbReference type="PROSITE" id="PS50850">
    <property type="entry name" value="MFS"/>
    <property type="match status" value="1"/>
</dbReference>
<dbReference type="InterPro" id="IPR036259">
    <property type="entry name" value="MFS_trans_sf"/>
</dbReference>
<protein>
    <submittedName>
        <fullName evidence="10">MFS transporter</fullName>
    </submittedName>
</protein>
<comment type="caution">
    <text evidence="10">The sequence shown here is derived from an EMBL/GenBank/DDBJ whole genome shotgun (WGS) entry which is preliminary data.</text>
</comment>
<dbReference type="Gene3D" id="1.20.1720.10">
    <property type="entry name" value="Multidrug resistance protein D"/>
    <property type="match status" value="1"/>
</dbReference>
<keyword evidence="7" id="KW-0046">Antibiotic resistance</keyword>
<feature type="domain" description="Major facilitator superfamily (MFS) profile" evidence="9">
    <location>
        <begin position="21"/>
        <end position="473"/>
    </location>
</feature>
<proteinExistence type="predicted"/>
<dbReference type="PANTHER" id="PTHR42718">
    <property type="entry name" value="MAJOR FACILITATOR SUPERFAMILY MULTIDRUG TRANSPORTER MFSC"/>
    <property type="match status" value="1"/>
</dbReference>
<feature type="transmembrane region" description="Helical" evidence="8">
    <location>
        <begin position="336"/>
        <end position="355"/>
    </location>
</feature>
<feature type="transmembrane region" description="Helical" evidence="8">
    <location>
        <begin position="20"/>
        <end position="43"/>
    </location>
</feature>
<feature type="transmembrane region" description="Helical" evidence="8">
    <location>
        <begin position="446"/>
        <end position="468"/>
    </location>
</feature>
<dbReference type="RefSeq" id="WP_205359583.1">
    <property type="nucleotide sequence ID" value="NZ_JADKYB010000014.1"/>
</dbReference>
<dbReference type="Gene3D" id="1.20.1250.20">
    <property type="entry name" value="MFS general substrate transporter like domains"/>
    <property type="match status" value="1"/>
</dbReference>
<comment type="subcellular location">
    <subcellularLocation>
        <location evidence="1">Cell membrane</location>
        <topology evidence="1">Multi-pass membrane protein</topology>
    </subcellularLocation>
</comment>
<keyword evidence="3" id="KW-1003">Cell membrane</keyword>
<feature type="transmembrane region" description="Helical" evidence="8">
    <location>
        <begin position="87"/>
        <end position="106"/>
    </location>
</feature>
<keyword evidence="4 8" id="KW-0812">Transmembrane</keyword>
<dbReference type="Pfam" id="PF07690">
    <property type="entry name" value="MFS_1"/>
    <property type="match status" value="1"/>
</dbReference>
<accession>A0ABS2TWK0</accession>
<evidence type="ECO:0000256" key="5">
    <source>
        <dbReference type="ARBA" id="ARBA00022989"/>
    </source>
</evidence>
<keyword evidence="2" id="KW-0813">Transport</keyword>
<evidence type="ECO:0000256" key="8">
    <source>
        <dbReference type="SAM" id="Phobius"/>
    </source>
</evidence>
<evidence type="ECO:0000256" key="7">
    <source>
        <dbReference type="ARBA" id="ARBA00023251"/>
    </source>
</evidence>
<evidence type="ECO:0000256" key="4">
    <source>
        <dbReference type="ARBA" id="ARBA00022692"/>
    </source>
</evidence>
<feature type="transmembrane region" description="Helical" evidence="8">
    <location>
        <begin position="237"/>
        <end position="254"/>
    </location>
</feature>
<keyword evidence="11" id="KW-1185">Reference proteome</keyword>
<sequence>MTALAGSRTTGSAVRRGSGLLLTVLVGAQFMISLDATIVNVALPSIKQDLGMGQTSLGWVVNGYALAFGGLLLLGARLGDVFGRRRMLFIGTVVFALSSLWCGLAGGPGQLVAARALQGVGAALMSPVAMAIVIATMDGQARNRALGLWGAMSGLAGGLGMLCGGLLSQLSWRWNFLVNVPISVVLLTVAVGSVPESKVPRNGRPDVLGALLSTAGLSLLVYAVVRTRETSWTAPSTLLMLACSAALLAGFAGWERRAADPVVPLRILRSRTVSAGNAVTALTGGVGQVTYYFVTLYVQQALGYRPLTSGLVFLPISAAIFLTSTRASALIRAIGLRRALVAGLALSAASLLWLSRAPADGHYVADMLVPSVLWGLGWGLAQATSFIAPAQGVRPDLAGVASGLIATTYRIGGAICLAAMITTAAARTAHVTPAGATAGVAALASGFRVAFLGGAALALLGLLLALLLPRLEPPEPAPVAASRAGDAQDEPAR</sequence>